<dbReference type="KEGG" id="ksn:43592086"/>
<feature type="compositionally biased region" description="Pro residues" evidence="1">
    <location>
        <begin position="935"/>
        <end position="945"/>
    </location>
</feature>
<dbReference type="OrthoDB" id="3362494at2759"/>
<feature type="compositionally biased region" description="Low complexity" evidence="1">
    <location>
        <begin position="913"/>
        <end position="927"/>
    </location>
</feature>
<feature type="compositionally biased region" description="Basic and acidic residues" evidence="1">
    <location>
        <begin position="482"/>
        <end position="491"/>
    </location>
</feature>
<keyword evidence="3" id="KW-1185">Reference proteome</keyword>
<evidence type="ECO:0000256" key="1">
    <source>
        <dbReference type="SAM" id="MobiDB-lite"/>
    </source>
</evidence>
<reference evidence="2" key="2">
    <citation type="submission" date="2024-01" db="EMBL/GenBank/DDBJ databases">
        <title>Comparative genomics of Cryptococcus and Kwoniella reveals pathogenesis evolution and contrasting modes of karyotype evolution via chromosome fusion or intercentromeric recombination.</title>
        <authorList>
            <person name="Coelho M.A."/>
            <person name="David-Palma M."/>
            <person name="Shea T."/>
            <person name="Bowers K."/>
            <person name="McGinley-Smith S."/>
            <person name="Mohammad A.W."/>
            <person name="Gnirke A."/>
            <person name="Yurkov A.M."/>
            <person name="Nowrousian M."/>
            <person name="Sun S."/>
            <person name="Cuomo C.A."/>
            <person name="Heitman J."/>
        </authorList>
    </citation>
    <scope>NUCLEOTIDE SEQUENCE</scope>
    <source>
        <strain evidence="2">CBS 12478</strain>
    </source>
</reference>
<feature type="compositionally biased region" description="Basic and acidic residues" evidence="1">
    <location>
        <begin position="745"/>
        <end position="756"/>
    </location>
</feature>
<feature type="compositionally biased region" description="Polar residues" evidence="1">
    <location>
        <begin position="763"/>
        <end position="779"/>
    </location>
</feature>
<feature type="compositionally biased region" description="Polar residues" evidence="1">
    <location>
        <begin position="865"/>
        <end position="876"/>
    </location>
</feature>
<sequence length="1165" mass="129649">MVSSLFSRGKKGKNAPPSPASTPTRISANSLNSKTVNTIDGLHRQDSAREIGEFGTSMASGSRTLPNKSSLPLTPPHSPPPLLPPKYTFLPTHIPAHSSSANSIDSFSYSTDDGTTHRQYGFLGGVGSKITLGVEDVGRIIKDVGEELIRRGLTTPMLFSNQALELNQTRTKMLIQAYLDTLSGRTATGRREAFLRDIQFAKEYELAWFLRWAISRIKRVKEGTRDLYHGVLEWEVYEEWRGRERAAGYPTDAFPFLAVILSGSVYGQVIVPIFHLLSRFAAHSHLSGLTPHALSSLFAPLLFDIPTTVSALTAHAAFVRAAAATEHLLLAYIRSTSSKGSLGLSDLPSRLKEWVSGYPSMVISDADLARGAPRRGARVIRCEPASRTVRAYSRDLVVQAELWAHDLPPGTKWDAWERVTWKARRGDVSRPKFSAAWRRRMMVKENLPLPSSSVGASEMGTMAYGQARLSSPSKRGANRKSHSQEEGEEARWGSLAGKEWSMFEEGGFDAPLSTTSNDDDRDIKKRLQFDLTESAKMGISQKRQTMDWSEFASPSGGFQRTDPLLDVSLTFSAPVESSITDWPKEREELRRRLHKSQKDATPFHYDTSPKIGVDANSGSVSGVDSRGRVYLEEAFVDCWADLMIGSNWIEREELTFREANWALIEYKARPTRPEEGHRTDPMADPRTTDVYFLFEERVPYDYQMAVAELQQKKSFSLFSPKSKRHSGGATGTPESFRAAQIRSTPSRDDSDFDRMLIHRPQTKKVTLTKSASDQPNSSVWHMARDPAPSSPVKSRQRTRSTGNGQVRGEVEKNQRAIEQPKLGESKGSFLSRKTIRRSKTDENARERSKKGQREQEMDFELHSASGVSSVETSPTDKVQGKRNKKDEEKWMDILLANGARRMDRQDVPPPSVPRSQSSHADLGGPMLPDRRRMPPLGPVIVPPPSAVVSQRRHSASESTDNEITPRFSSVVANKNPIAQTPSPADVYGANEPVSPSEEIHFPQNVPGHSSGSTTKLVAPIPQSLQERDTIHSFVDNYGRRSESDDQVVDIRAEGKRHSSEGDNENRGYFDQDHQQEPVDEVAHELTSRRGSVGSEGKFDDVDDDPITTPTPVHESTKHIGDTGVLKSPLPVFDLTPGREPSPSRYRHGEPLHFVGEEPEEEVEEY</sequence>
<dbReference type="AlphaFoldDB" id="A0A5M6BTA9"/>
<accession>A0A5M6BTA9</accession>
<feature type="compositionally biased region" description="Polar residues" evidence="1">
    <location>
        <begin position="1006"/>
        <end position="1015"/>
    </location>
</feature>
<feature type="compositionally biased region" description="Polar residues" evidence="1">
    <location>
        <begin position="956"/>
        <end position="982"/>
    </location>
</feature>
<feature type="region of interest" description="Disordered" evidence="1">
    <location>
        <begin position="718"/>
        <end position="1165"/>
    </location>
</feature>
<feature type="compositionally biased region" description="Basic and acidic residues" evidence="1">
    <location>
        <begin position="41"/>
        <end position="52"/>
    </location>
</feature>
<feature type="compositionally biased region" description="Polar residues" evidence="1">
    <location>
        <begin position="57"/>
        <end position="68"/>
    </location>
</feature>
<dbReference type="InterPro" id="IPR012965">
    <property type="entry name" value="Msb1/Mug8_dom"/>
</dbReference>
<feature type="compositionally biased region" description="Polar residues" evidence="1">
    <location>
        <begin position="21"/>
        <end position="38"/>
    </location>
</feature>
<dbReference type="PANTHER" id="PTHR28093">
    <property type="entry name" value="MORPHOGENESIS-RELATED PROTEIN MSB1"/>
    <property type="match status" value="1"/>
</dbReference>
<name>A0A5M6BTA9_9TREE</name>
<dbReference type="InterPro" id="IPR037508">
    <property type="entry name" value="Msb1/Mug8"/>
</dbReference>
<protein>
    <submittedName>
        <fullName evidence="2">Uncharacterized protein</fullName>
    </submittedName>
</protein>
<evidence type="ECO:0000313" key="3">
    <source>
        <dbReference type="Proteomes" id="UP000322225"/>
    </source>
</evidence>
<feature type="region of interest" description="Disordered" evidence="1">
    <location>
        <begin position="1"/>
        <end position="79"/>
    </location>
</feature>
<feature type="region of interest" description="Disordered" evidence="1">
    <location>
        <begin position="468"/>
        <end position="491"/>
    </location>
</feature>
<dbReference type="Pfam" id="PF08101">
    <property type="entry name" value="Msb1-Mug8_dom"/>
    <property type="match status" value="1"/>
</dbReference>
<feature type="compositionally biased region" description="Basic and acidic residues" evidence="1">
    <location>
        <begin position="1037"/>
        <end position="1087"/>
    </location>
</feature>
<dbReference type="GeneID" id="43592086"/>
<dbReference type="RefSeq" id="XP_031857773.1">
    <property type="nucleotide sequence ID" value="XM_032007914.1"/>
</dbReference>
<dbReference type="Proteomes" id="UP000322225">
    <property type="component" value="Chromosome 8"/>
</dbReference>
<feature type="compositionally biased region" description="Basic and acidic residues" evidence="1">
    <location>
        <begin position="838"/>
        <end position="861"/>
    </location>
</feature>
<reference evidence="2" key="1">
    <citation type="submission" date="2017-08" db="EMBL/GenBank/DDBJ databases">
        <authorList>
            <person name="Cuomo C."/>
            <person name="Billmyre B."/>
            <person name="Heitman J."/>
        </authorList>
    </citation>
    <scope>NUCLEOTIDE SEQUENCE</scope>
    <source>
        <strain evidence="2">CBS 12478</strain>
    </source>
</reference>
<feature type="compositionally biased region" description="Acidic residues" evidence="1">
    <location>
        <begin position="1156"/>
        <end position="1165"/>
    </location>
</feature>
<evidence type="ECO:0000313" key="2">
    <source>
        <dbReference type="EMBL" id="WWD20031.1"/>
    </source>
</evidence>
<gene>
    <name evidence="2" type="ORF">CI109_104504</name>
</gene>
<organism evidence="2 3">
    <name type="scientific">Kwoniella shandongensis</name>
    <dbReference type="NCBI Taxonomy" id="1734106"/>
    <lineage>
        <taxon>Eukaryota</taxon>
        <taxon>Fungi</taxon>
        <taxon>Dikarya</taxon>
        <taxon>Basidiomycota</taxon>
        <taxon>Agaricomycotina</taxon>
        <taxon>Tremellomycetes</taxon>
        <taxon>Tremellales</taxon>
        <taxon>Cryptococcaceae</taxon>
        <taxon>Kwoniella</taxon>
    </lineage>
</organism>
<dbReference type="EMBL" id="CP144058">
    <property type="protein sequence ID" value="WWD20031.1"/>
    <property type="molecule type" value="Genomic_DNA"/>
</dbReference>
<proteinExistence type="predicted"/>
<dbReference type="PANTHER" id="PTHR28093:SF1">
    <property type="entry name" value="MORPHOGENESIS-RELATED PROTEIN MSB1"/>
    <property type="match status" value="1"/>
</dbReference>